<evidence type="ECO:0000256" key="5">
    <source>
        <dbReference type="ARBA" id="ARBA00022553"/>
    </source>
</evidence>
<comment type="subcellular location">
    <subcellularLocation>
        <location evidence="2">Cell membrane</location>
        <topology evidence="2">Multi-pass membrane protein</topology>
    </subcellularLocation>
</comment>
<keyword evidence="9" id="KW-0547">Nucleotide-binding</keyword>
<dbReference type="EMBL" id="VLLB01000002">
    <property type="protein sequence ID" value="TWI67296.1"/>
    <property type="molecule type" value="Genomic_DNA"/>
</dbReference>
<evidence type="ECO:0000256" key="11">
    <source>
        <dbReference type="ARBA" id="ARBA00022840"/>
    </source>
</evidence>
<sequence length="1377" mass="147878">MMPHPAPHPLPRRRLGTFIAAWLSLSALLLTAALVLLLGYLATGELKRTIGTGLSERARYAAQQLDATMYERYREVQLLAARRDFTAPGITPAERRRIIERLQENYPLYAWIGLAGTDGKVIAATGGLLEGADVSKRPWFSGAPAGQHVHDVHDAKLLAALLPKEEGAPARFVDVAFPVTGSDGAPRGVLAAHLNWRWAEQMRRRLDAAGGGDAQTLIVSRDGKVLAGPPAAAGTTVSSAILKAVLDGQPRYAEERWNDGHGYLIGAAATRGHEGYPGLGWVVLTRQDTEAAYAPVRRLQLQVFGAGFVVALCFTLLGWRVSRYITRPLQRAATLAADIEQGGRHSIDVRQDGFLELAALTGAVNASLQRLKDKERQLTLVNAALEERVVQRTQDLERSLDTVRLSEARTRAILETSQDAFVGMDRQGRIIDWNPRAEQVFGWRRDEVLGQPLQDVIIPPDLRAAHQAGMDHYLSGGAPRVLGRRLEMMALRRDGSRFPVDLTIGEVDVAGSRSFGAFMNDISERRAMEQELADRERFLRAITDHTTVLISYVDRDQFYRFANRRYQTLLGIDPESMIGRRVGDVAGPAMYEEMQPHIDRVLRGQPVHFETNLDLPGWPRHYICDFIPSLAPDGTVLGFHAMCMDITDRKMAELAQARNERLAQAASRAKSEFVANMSHEIRTPMNAVLGLAHLLENSALAPQQREYVQMLQSCGKTLVGIINDVLDFSKIEAGRVDIAALPFPLTELVEAAATAMRASGKSLELVVDVAPDVPSAYIGDAVRLQQVLLNLVGNALKFTARGQVVLAVSRVAQHGSTATLRFAVRDTGIGIASDQLARLFSPFEQADAGISRRFGGTGLGLAIARQLTELMGGRIAVTSRPGEGSEFVVTIPLTCAPPQAAVLPGPATAQEAPLRLLVVEPAQDSRASLAGAIEALGWIASWADTAAGALAAAEAPVDAVLVDGDAATVAALQAGLAQRWPGYPVTLLQLSGGAQGRQAAPGTTALVRPVTAQSLRAALATLVDSVTAAPRAYPAGPAAPAQPAAQLAGVRILLVEDNALNQLVAKGILEPAGAVVTTADDGQQAVDLMTAQHEDNRRDFDLVLMDVQMPVMDGYTATRILRTRLGLRLPIVAMSAGVTAAEKEQCLAAGMNDFIPKPIDVEQMMTRLLENLRQAPGAAAPAPAAAPAQRFNVERLAALSARDPAQRQSLVTLVARMAREAPAELMRARQSFGDGDGAAAGKILHGLRGSVGSLGARAFAAATIELETALREARHDDAMRLFDTASRELEGTTSAARAWLAGQEGAPTLVAQPDDVRRWLTLLAQRDLDATTVYESLRTSLAALLDTRQQAAVAAGMAALDFDAVLAALPPEVTEVR</sequence>
<dbReference type="Pfam" id="PF00512">
    <property type="entry name" value="HisKA"/>
    <property type="match status" value="1"/>
</dbReference>
<dbReference type="Pfam" id="PF00989">
    <property type="entry name" value="PAS"/>
    <property type="match status" value="1"/>
</dbReference>
<dbReference type="RefSeq" id="WP_158643103.1">
    <property type="nucleotide sequence ID" value="NZ_VLLB01000002.1"/>
</dbReference>
<dbReference type="Gene3D" id="6.10.340.10">
    <property type="match status" value="1"/>
</dbReference>
<dbReference type="InterPro" id="IPR036641">
    <property type="entry name" value="HPT_dom_sf"/>
</dbReference>
<evidence type="ECO:0000256" key="12">
    <source>
        <dbReference type="ARBA" id="ARBA00022989"/>
    </source>
</evidence>
<accession>A0A562RFU0</accession>
<dbReference type="PANTHER" id="PTHR45339:SF1">
    <property type="entry name" value="HYBRID SIGNAL TRANSDUCTION HISTIDINE KINASE J"/>
    <property type="match status" value="1"/>
</dbReference>
<evidence type="ECO:0000256" key="21">
    <source>
        <dbReference type="PROSITE-ProRule" id="PRU00169"/>
    </source>
</evidence>
<evidence type="ECO:0000256" key="16">
    <source>
        <dbReference type="ARBA" id="ARBA00058004"/>
    </source>
</evidence>
<feature type="domain" description="Histidine kinase" evidence="23">
    <location>
        <begin position="676"/>
        <end position="895"/>
    </location>
</feature>
<evidence type="ECO:0000256" key="22">
    <source>
        <dbReference type="SAM" id="Phobius"/>
    </source>
</evidence>
<dbReference type="SUPFAM" id="SSF55874">
    <property type="entry name" value="ATPase domain of HSP90 chaperone/DNA topoisomerase II/histidine kinase"/>
    <property type="match status" value="1"/>
</dbReference>
<dbReference type="CDD" id="cd17546">
    <property type="entry name" value="REC_hyHK_CKI1_RcsC-like"/>
    <property type="match status" value="1"/>
</dbReference>
<feature type="domain" description="PAC" evidence="26">
    <location>
        <begin position="484"/>
        <end position="534"/>
    </location>
</feature>
<feature type="domain" description="HPt" evidence="28">
    <location>
        <begin position="1206"/>
        <end position="1299"/>
    </location>
</feature>
<keyword evidence="15 22" id="KW-0472">Membrane</keyword>
<comment type="catalytic activity">
    <reaction evidence="1">
        <text>ATP + protein L-histidine = ADP + protein N-phospho-L-histidine.</text>
        <dbReference type="EC" id="2.7.13.3"/>
    </reaction>
</comment>
<evidence type="ECO:0000313" key="29">
    <source>
        <dbReference type="EMBL" id="TWI67296.1"/>
    </source>
</evidence>
<dbReference type="InterPro" id="IPR013656">
    <property type="entry name" value="PAS_4"/>
</dbReference>
<keyword evidence="11" id="KW-0067">ATP-binding</keyword>
<dbReference type="Gene3D" id="3.40.50.2300">
    <property type="match status" value="1"/>
</dbReference>
<dbReference type="SMART" id="SM00091">
    <property type="entry name" value="PAS"/>
    <property type="match status" value="2"/>
</dbReference>
<gene>
    <name evidence="29" type="ORF">IP91_01409</name>
</gene>
<dbReference type="CDD" id="cd00082">
    <property type="entry name" value="HisKA"/>
    <property type="match status" value="1"/>
</dbReference>
<proteinExistence type="predicted"/>
<dbReference type="InterPro" id="IPR008207">
    <property type="entry name" value="Sig_transdc_His_kin_Hpt_dom"/>
</dbReference>
<dbReference type="Pfam" id="PF01627">
    <property type="entry name" value="Hpt"/>
    <property type="match status" value="1"/>
</dbReference>
<dbReference type="NCBIfam" id="TIGR00229">
    <property type="entry name" value="sensory_box"/>
    <property type="match status" value="2"/>
</dbReference>
<evidence type="ECO:0000256" key="9">
    <source>
        <dbReference type="ARBA" id="ARBA00022741"/>
    </source>
</evidence>
<dbReference type="GO" id="GO:0005524">
    <property type="term" value="F:ATP binding"/>
    <property type="evidence" value="ECO:0007669"/>
    <property type="project" value="UniProtKB-KW"/>
</dbReference>
<dbReference type="Proteomes" id="UP000318431">
    <property type="component" value="Unassembled WGS sequence"/>
</dbReference>
<evidence type="ECO:0000259" key="24">
    <source>
        <dbReference type="PROSITE" id="PS50110"/>
    </source>
</evidence>
<dbReference type="InterPro" id="IPR036097">
    <property type="entry name" value="HisK_dim/P_sf"/>
</dbReference>
<dbReference type="InterPro" id="IPR033479">
    <property type="entry name" value="dCache_1"/>
</dbReference>
<dbReference type="InterPro" id="IPR036890">
    <property type="entry name" value="HATPase_C_sf"/>
</dbReference>
<protein>
    <recommendedName>
        <fullName evidence="18">Sensory/regulatory protein RpfC</fullName>
        <ecNumber evidence="3">2.7.13.3</ecNumber>
    </recommendedName>
    <alternativeName>
        <fullName evidence="19">Virulence sensor protein BvgS</fullName>
    </alternativeName>
</protein>
<dbReference type="InterPro" id="IPR001789">
    <property type="entry name" value="Sig_transdc_resp-reg_receiver"/>
</dbReference>
<evidence type="ECO:0000256" key="7">
    <source>
        <dbReference type="ARBA" id="ARBA00022692"/>
    </source>
</evidence>
<dbReference type="InterPro" id="IPR011006">
    <property type="entry name" value="CheY-like_superfamily"/>
</dbReference>
<dbReference type="CDD" id="cd00130">
    <property type="entry name" value="PAS"/>
    <property type="match status" value="2"/>
</dbReference>
<dbReference type="Pfam" id="PF02743">
    <property type="entry name" value="dCache_1"/>
    <property type="match status" value="1"/>
</dbReference>
<dbReference type="InterPro" id="IPR005467">
    <property type="entry name" value="His_kinase_dom"/>
</dbReference>
<evidence type="ECO:0000259" key="23">
    <source>
        <dbReference type="PROSITE" id="PS50109"/>
    </source>
</evidence>
<dbReference type="FunFam" id="1.10.287.130:FF:000002">
    <property type="entry name" value="Two-component osmosensing histidine kinase"/>
    <property type="match status" value="1"/>
</dbReference>
<dbReference type="SMART" id="SM00387">
    <property type="entry name" value="HATPase_c"/>
    <property type="match status" value="1"/>
</dbReference>
<dbReference type="Pfam" id="PF00072">
    <property type="entry name" value="Response_reg"/>
    <property type="match status" value="1"/>
</dbReference>
<dbReference type="PROSITE" id="PS50885">
    <property type="entry name" value="HAMP"/>
    <property type="match status" value="1"/>
</dbReference>
<feature type="modified residue" description="4-aspartylphosphate" evidence="21">
    <location>
        <position position="1106"/>
    </location>
</feature>
<dbReference type="Gene3D" id="3.30.565.10">
    <property type="entry name" value="Histidine kinase-like ATPase, C-terminal domain"/>
    <property type="match status" value="1"/>
</dbReference>
<evidence type="ECO:0000256" key="4">
    <source>
        <dbReference type="ARBA" id="ARBA00022475"/>
    </source>
</evidence>
<keyword evidence="8" id="KW-0732">Signal</keyword>
<evidence type="ECO:0000256" key="13">
    <source>
        <dbReference type="ARBA" id="ARBA00023012"/>
    </source>
</evidence>
<evidence type="ECO:0000256" key="2">
    <source>
        <dbReference type="ARBA" id="ARBA00004651"/>
    </source>
</evidence>
<dbReference type="InterPro" id="IPR004358">
    <property type="entry name" value="Sig_transdc_His_kin-like_C"/>
</dbReference>
<dbReference type="InterPro" id="IPR013767">
    <property type="entry name" value="PAS_fold"/>
</dbReference>
<dbReference type="InterPro" id="IPR003594">
    <property type="entry name" value="HATPase_dom"/>
</dbReference>
<dbReference type="FunFam" id="3.30.565.10:FF:000010">
    <property type="entry name" value="Sensor histidine kinase RcsC"/>
    <property type="match status" value="1"/>
</dbReference>
<dbReference type="SUPFAM" id="SSF47226">
    <property type="entry name" value="Histidine-containing phosphotransfer domain, HPT domain"/>
    <property type="match status" value="1"/>
</dbReference>
<dbReference type="Pfam" id="PF02518">
    <property type="entry name" value="HATPase_c"/>
    <property type="match status" value="1"/>
</dbReference>
<keyword evidence="7 22" id="KW-0812">Transmembrane</keyword>
<name>A0A562RFU0_9BURK</name>
<evidence type="ECO:0000313" key="30">
    <source>
        <dbReference type="Proteomes" id="UP000318431"/>
    </source>
</evidence>
<evidence type="ECO:0000256" key="20">
    <source>
        <dbReference type="PROSITE-ProRule" id="PRU00110"/>
    </source>
</evidence>
<evidence type="ECO:0000259" key="27">
    <source>
        <dbReference type="PROSITE" id="PS50885"/>
    </source>
</evidence>
<feature type="domain" description="PAS" evidence="25">
    <location>
        <begin position="406"/>
        <end position="477"/>
    </location>
</feature>
<evidence type="ECO:0000256" key="14">
    <source>
        <dbReference type="ARBA" id="ARBA00023026"/>
    </source>
</evidence>
<keyword evidence="4" id="KW-1003">Cell membrane</keyword>
<evidence type="ECO:0000256" key="17">
    <source>
        <dbReference type="ARBA" id="ARBA00064003"/>
    </source>
</evidence>
<dbReference type="SUPFAM" id="SSF52172">
    <property type="entry name" value="CheY-like"/>
    <property type="match status" value="2"/>
</dbReference>
<feature type="transmembrane region" description="Helical" evidence="22">
    <location>
        <begin position="303"/>
        <end position="321"/>
    </location>
</feature>
<dbReference type="SMART" id="SM00448">
    <property type="entry name" value="REC"/>
    <property type="match status" value="1"/>
</dbReference>
<dbReference type="PROSITE" id="PS50894">
    <property type="entry name" value="HPT"/>
    <property type="match status" value="1"/>
</dbReference>
<dbReference type="InterPro" id="IPR000700">
    <property type="entry name" value="PAS-assoc_C"/>
</dbReference>
<feature type="modified residue" description="4-aspartylphosphate" evidence="21">
    <location>
        <position position="963"/>
    </location>
</feature>
<dbReference type="Gene3D" id="3.30.450.20">
    <property type="entry name" value="PAS domain"/>
    <property type="match status" value="3"/>
</dbReference>
<dbReference type="EC" id="2.7.13.3" evidence="3"/>
<comment type="subunit">
    <text evidence="17">At low DSF concentrations, interacts with RpfF.</text>
</comment>
<dbReference type="GO" id="GO:0000155">
    <property type="term" value="F:phosphorelay sensor kinase activity"/>
    <property type="evidence" value="ECO:0007669"/>
    <property type="project" value="InterPro"/>
</dbReference>
<keyword evidence="13" id="KW-0902">Two-component regulatory system</keyword>
<evidence type="ECO:0000256" key="1">
    <source>
        <dbReference type="ARBA" id="ARBA00000085"/>
    </source>
</evidence>
<dbReference type="InterPro" id="IPR035965">
    <property type="entry name" value="PAS-like_dom_sf"/>
</dbReference>
<dbReference type="PRINTS" id="PR00344">
    <property type="entry name" value="BCTRLSENSOR"/>
</dbReference>
<dbReference type="PANTHER" id="PTHR45339">
    <property type="entry name" value="HYBRID SIGNAL TRANSDUCTION HISTIDINE KINASE J"/>
    <property type="match status" value="1"/>
</dbReference>
<keyword evidence="30" id="KW-1185">Reference proteome</keyword>
<evidence type="ECO:0000256" key="8">
    <source>
        <dbReference type="ARBA" id="ARBA00022729"/>
    </source>
</evidence>
<dbReference type="InterPro" id="IPR000014">
    <property type="entry name" value="PAS"/>
</dbReference>
<dbReference type="InterPro" id="IPR003660">
    <property type="entry name" value="HAMP_dom"/>
</dbReference>
<keyword evidence="6" id="KW-0808">Transferase</keyword>
<dbReference type="Pfam" id="PF08448">
    <property type="entry name" value="PAS_4"/>
    <property type="match status" value="1"/>
</dbReference>
<dbReference type="OrthoDB" id="9814866at2"/>
<evidence type="ECO:0000256" key="6">
    <source>
        <dbReference type="ARBA" id="ARBA00022679"/>
    </source>
</evidence>
<feature type="domain" description="Response regulatory" evidence="24">
    <location>
        <begin position="915"/>
        <end position="1023"/>
    </location>
</feature>
<dbReference type="PROSITE" id="PS50109">
    <property type="entry name" value="HIS_KIN"/>
    <property type="match status" value="1"/>
</dbReference>
<evidence type="ECO:0000259" key="28">
    <source>
        <dbReference type="PROSITE" id="PS50894"/>
    </source>
</evidence>
<evidence type="ECO:0000259" key="26">
    <source>
        <dbReference type="PROSITE" id="PS50113"/>
    </source>
</evidence>
<feature type="domain" description="HAMP" evidence="27">
    <location>
        <begin position="323"/>
        <end position="376"/>
    </location>
</feature>
<keyword evidence="5 21" id="KW-0597">Phosphoprotein</keyword>
<dbReference type="PROSITE" id="PS50112">
    <property type="entry name" value="PAS"/>
    <property type="match status" value="2"/>
</dbReference>
<comment type="caution">
    <text evidence="29">The sequence shown here is derived from an EMBL/GenBank/DDBJ whole genome shotgun (WGS) entry which is preliminary data.</text>
</comment>
<dbReference type="SUPFAM" id="SSF55785">
    <property type="entry name" value="PYP-like sensor domain (PAS domain)"/>
    <property type="match status" value="2"/>
</dbReference>
<feature type="transmembrane region" description="Helical" evidence="22">
    <location>
        <begin position="20"/>
        <end position="42"/>
    </location>
</feature>
<dbReference type="GO" id="GO:0005886">
    <property type="term" value="C:plasma membrane"/>
    <property type="evidence" value="ECO:0007669"/>
    <property type="project" value="UniProtKB-SubCell"/>
</dbReference>
<dbReference type="PROSITE" id="PS50110">
    <property type="entry name" value="RESPONSE_REGULATORY"/>
    <property type="match status" value="2"/>
</dbReference>
<keyword evidence="10" id="KW-0418">Kinase</keyword>
<evidence type="ECO:0000256" key="18">
    <source>
        <dbReference type="ARBA" id="ARBA00068150"/>
    </source>
</evidence>
<dbReference type="Gene3D" id="1.10.287.130">
    <property type="match status" value="1"/>
</dbReference>
<dbReference type="GO" id="GO:0006355">
    <property type="term" value="P:regulation of DNA-templated transcription"/>
    <property type="evidence" value="ECO:0007669"/>
    <property type="project" value="InterPro"/>
</dbReference>
<evidence type="ECO:0000256" key="3">
    <source>
        <dbReference type="ARBA" id="ARBA00012438"/>
    </source>
</evidence>
<evidence type="ECO:0000256" key="15">
    <source>
        <dbReference type="ARBA" id="ARBA00023136"/>
    </source>
</evidence>
<dbReference type="Gene3D" id="1.20.120.160">
    <property type="entry name" value="HPT domain"/>
    <property type="match status" value="1"/>
</dbReference>
<dbReference type="CDD" id="cd16922">
    <property type="entry name" value="HATPase_EvgS-ArcB-TorS-like"/>
    <property type="match status" value="1"/>
</dbReference>
<evidence type="ECO:0000256" key="19">
    <source>
        <dbReference type="ARBA" id="ARBA00070152"/>
    </source>
</evidence>
<dbReference type="SUPFAM" id="SSF47384">
    <property type="entry name" value="Homodimeric domain of signal transducing histidine kinase"/>
    <property type="match status" value="1"/>
</dbReference>
<evidence type="ECO:0000259" key="25">
    <source>
        <dbReference type="PROSITE" id="PS50112"/>
    </source>
</evidence>
<reference evidence="29 30" key="1">
    <citation type="journal article" date="2015" name="Stand. Genomic Sci.">
        <title>Genomic Encyclopedia of Bacterial and Archaeal Type Strains, Phase III: the genomes of soil and plant-associated and newly described type strains.</title>
        <authorList>
            <person name="Whitman W.B."/>
            <person name="Woyke T."/>
            <person name="Klenk H.P."/>
            <person name="Zhou Y."/>
            <person name="Lilburn T.G."/>
            <person name="Beck B.J."/>
            <person name="De Vos P."/>
            <person name="Vandamme P."/>
            <person name="Eisen J.A."/>
            <person name="Garrity G."/>
            <person name="Hugenholtz P."/>
            <person name="Kyrpides N.C."/>
        </authorList>
    </citation>
    <scope>NUCLEOTIDE SEQUENCE [LARGE SCALE GENOMIC DNA]</scope>
    <source>
        <strain evidence="29 30">CGMCC 1.10822</strain>
    </source>
</reference>
<dbReference type="SMART" id="SM00388">
    <property type="entry name" value="HisKA"/>
    <property type="match status" value="1"/>
</dbReference>
<evidence type="ECO:0000256" key="10">
    <source>
        <dbReference type="ARBA" id="ARBA00022777"/>
    </source>
</evidence>
<keyword evidence="14" id="KW-0843">Virulence</keyword>
<organism evidence="29 30">
    <name type="scientific">Pseudoduganella lurida</name>
    <dbReference type="NCBI Taxonomy" id="1036180"/>
    <lineage>
        <taxon>Bacteria</taxon>
        <taxon>Pseudomonadati</taxon>
        <taxon>Pseudomonadota</taxon>
        <taxon>Betaproteobacteria</taxon>
        <taxon>Burkholderiales</taxon>
        <taxon>Oxalobacteraceae</taxon>
        <taxon>Telluria group</taxon>
        <taxon>Pseudoduganella</taxon>
    </lineage>
</organism>
<dbReference type="InterPro" id="IPR003661">
    <property type="entry name" value="HisK_dim/P_dom"/>
</dbReference>
<feature type="modified residue" description="Phosphohistidine" evidence="20">
    <location>
        <position position="1245"/>
    </location>
</feature>
<comment type="function">
    <text evidence="16">Member of the two-component regulatory system BvgS/BvgA. Phosphorylates BvgA via a four-step phosphorelay in response to environmental signals.</text>
</comment>
<dbReference type="PROSITE" id="PS50113">
    <property type="entry name" value="PAC"/>
    <property type="match status" value="1"/>
</dbReference>
<keyword evidence="12 22" id="KW-1133">Transmembrane helix</keyword>
<feature type="domain" description="PAS" evidence="25">
    <location>
        <begin position="535"/>
        <end position="605"/>
    </location>
</feature>
<feature type="domain" description="Response regulatory" evidence="24">
    <location>
        <begin position="1051"/>
        <end position="1172"/>
    </location>
</feature>